<dbReference type="Gene3D" id="1.20.1250.20">
    <property type="entry name" value="MFS general substrate transporter like domains"/>
    <property type="match status" value="1"/>
</dbReference>
<evidence type="ECO:0000313" key="3">
    <source>
        <dbReference type="Proteomes" id="UP001208689"/>
    </source>
</evidence>
<evidence type="ECO:0000313" key="2">
    <source>
        <dbReference type="EMBL" id="UYP44532.1"/>
    </source>
</evidence>
<feature type="transmembrane region" description="Helical" evidence="1">
    <location>
        <begin position="330"/>
        <end position="357"/>
    </location>
</feature>
<gene>
    <name evidence="2" type="ORF">NEF87_000817</name>
</gene>
<proteinExistence type="predicted"/>
<name>A0ABY6HNR9_9ARCH</name>
<evidence type="ECO:0008006" key="4">
    <source>
        <dbReference type="Google" id="ProtNLM"/>
    </source>
</evidence>
<feature type="transmembrane region" description="Helical" evidence="1">
    <location>
        <begin position="249"/>
        <end position="269"/>
    </location>
</feature>
<reference evidence="2" key="1">
    <citation type="submission" date="2022-09" db="EMBL/GenBank/DDBJ databases">
        <title>Actin cytoskeleton and complex cell architecture in an #Asgard archaeon.</title>
        <authorList>
            <person name="Ponce Toledo R.I."/>
            <person name="Schleper C."/>
            <person name="Rodrigues Oliveira T."/>
            <person name="Wollweber F."/>
            <person name="Xu J."/>
            <person name="Rittmann S."/>
            <person name="Klingl A."/>
            <person name="Pilhofer M."/>
        </authorList>
    </citation>
    <scope>NUCLEOTIDE SEQUENCE</scope>
    <source>
        <strain evidence="2">B-35</strain>
    </source>
</reference>
<feature type="transmembrane region" description="Helical" evidence="1">
    <location>
        <begin position="53"/>
        <end position="73"/>
    </location>
</feature>
<feature type="transmembrane region" description="Helical" evidence="1">
    <location>
        <begin position="94"/>
        <end position="115"/>
    </location>
</feature>
<feature type="transmembrane region" description="Helical" evidence="1">
    <location>
        <begin position="305"/>
        <end position="324"/>
    </location>
</feature>
<dbReference type="PANTHER" id="PTHR28658:SF1">
    <property type="entry name" value="MAJOR FACILITATOR SUPERFAMILY DOMAIN CONTAINING 13B"/>
    <property type="match status" value="1"/>
</dbReference>
<protein>
    <recommendedName>
        <fullName evidence="4">MFS transporter</fullName>
    </recommendedName>
</protein>
<feature type="transmembrane region" description="Helical" evidence="1">
    <location>
        <begin position="275"/>
        <end position="293"/>
    </location>
</feature>
<feature type="transmembrane region" description="Helical" evidence="1">
    <location>
        <begin position="162"/>
        <end position="183"/>
    </location>
</feature>
<evidence type="ECO:0000256" key="1">
    <source>
        <dbReference type="SAM" id="Phobius"/>
    </source>
</evidence>
<dbReference type="SUPFAM" id="SSF103473">
    <property type="entry name" value="MFS general substrate transporter"/>
    <property type="match status" value="1"/>
</dbReference>
<feature type="transmembrane region" description="Helical" evidence="1">
    <location>
        <begin position="23"/>
        <end position="47"/>
    </location>
</feature>
<keyword evidence="1" id="KW-0812">Transmembrane</keyword>
<dbReference type="InterPro" id="IPR036259">
    <property type="entry name" value="MFS_trans_sf"/>
</dbReference>
<dbReference type="EMBL" id="CP104013">
    <property type="protein sequence ID" value="UYP44532.1"/>
    <property type="molecule type" value="Genomic_DNA"/>
</dbReference>
<feature type="transmembrane region" description="Helical" evidence="1">
    <location>
        <begin position="420"/>
        <end position="440"/>
    </location>
</feature>
<keyword evidence="3" id="KW-1185">Reference proteome</keyword>
<feature type="transmembrane region" description="Helical" evidence="1">
    <location>
        <begin position="378"/>
        <end position="400"/>
    </location>
</feature>
<dbReference type="Proteomes" id="UP001208689">
    <property type="component" value="Chromosome"/>
</dbReference>
<feature type="transmembrane region" description="Helical" evidence="1">
    <location>
        <begin position="121"/>
        <end position="150"/>
    </location>
</feature>
<feature type="transmembrane region" description="Helical" evidence="1">
    <location>
        <begin position="189"/>
        <end position="210"/>
    </location>
</feature>
<sequence length="474" mass="55263">MTSNTVMEISEVIPRNKEYRKQILNYITIKIPFGLIPGVFSMIYIYFFWDYLGLNQTLYNIAMIIYALFNALNDPLLGQWSDRIDIKKWGSRRLIFIKYGGPLWAIIFFFMWFPWSYDNQIIIFLHFVIALFFFDNMLSLVIIVWDALLPEIAETYEDRNKIFFWAGIIGTIASIPVLFSITLVQNNPIGFRIFTGVIAILSIIIFYVTASNLKEKPEYHQENNTPGVIQSLIQCFKSRGFVIFTLYRFFRVITETMLFSFIFIYSLLFPTGWETILLVALTIAGMLGSWIFVKLSEKYEMQSLIMWGRFLEILISITAFFFSIQAGLDIIWYSLFFIKLVLGGYIVFMNPYIYLVADEDEIKYDTRREGMFLGTNAIFNKIAESLGPIIAVGILVAFGYLNNAPEGYIPSEQAFFGIKFLLLIMPCIFDLLGMIVLHFYPIKGERLKELQEKIHLLHEKKKKEYLVKQSEEVI</sequence>
<dbReference type="InterPro" id="IPR040035">
    <property type="entry name" value="TMEM180"/>
</dbReference>
<dbReference type="PANTHER" id="PTHR28658">
    <property type="entry name" value="TRANSMEMBRANE PROTEIN 180"/>
    <property type="match status" value="1"/>
</dbReference>
<accession>A0ABY6HNR9</accession>
<keyword evidence="1" id="KW-0472">Membrane</keyword>
<dbReference type="Pfam" id="PF13347">
    <property type="entry name" value="MFS_2"/>
    <property type="match status" value="1"/>
</dbReference>
<organism evidence="2 3">
    <name type="scientific">Candidatus Lokiarchaeum ossiferum</name>
    <dbReference type="NCBI Taxonomy" id="2951803"/>
    <lineage>
        <taxon>Archaea</taxon>
        <taxon>Promethearchaeati</taxon>
        <taxon>Promethearchaeota</taxon>
        <taxon>Promethearchaeia</taxon>
        <taxon>Promethearchaeales</taxon>
        <taxon>Promethearchaeaceae</taxon>
        <taxon>Candidatus Lokiarchaeum</taxon>
    </lineage>
</organism>
<keyword evidence="1" id="KW-1133">Transmembrane helix</keyword>